<dbReference type="GO" id="GO:0005524">
    <property type="term" value="F:ATP binding"/>
    <property type="evidence" value="ECO:0007669"/>
    <property type="project" value="UniProtKB-KW"/>
</dbReference>
<dbReference type="AlphaFoldDB" id="D6TEY9"/>
<keyword evidence="7" id="KW-0594">Phospholipid biosynthesis</keyword>
<comment type="similarity">
    <text evidence="2">Belongs to the diacylglycerol/lipid kinase family.</text>
</comment>
<evidence type="ECO:0000256" key="7">
    <source>
        <dbReference type="ARBA" id="ARBA00023209"/>
    </source>
</evidence>
<evidence type="ECO:0000256" key="9">
    <source>
        <dbReference type="SAM" id="MobiDB-lite"/>
    </source>
</evidence>
<name>D6TEY9_KTERA</name>
<dbReference type="Pfam" id="PF00781">
    <property type="entry name" value="DAGK_cat"/>
    <property type="match status" value="1"/>
</dbReference>
<accession>D6TEY9</accession>
<evidence type="ECO:0000259" key="10">
    <source>
        <dbReference type="PROSITE" id="PS50146"/>
    </source>
</evidence>
<evidence type="ECO:0000256" key="5">
    <source>
        <dbReference type="ARBA" id="ARBA00022777"/>
    </source>
</evidence>
<evidence type="ECO:0000256" key="2">
    <source>
        <dbReference type="ARBA" id="ARBA00005983"/>
    </source>
</evidence>
<feature type="compositionally biased region" description="Basic and acidic residues" evidence="9">
    <location>
        <begin position="381"/>
        <end position="394"/>
    </location>
</feature>
<gene>
    <name evidence="11" type="ORF">Krac_10064</name>
</gene>
<dbReference type="Gene3D" id="3.40.50.10330">
    <property type="entry name" value="Probable inorganic polyphosphate/atp-NAD kinase, domain 1"/>
    <property type="match status" value="1"/>
</dbReference>
<comment type="cofactor">
    <cofactor evidence="1">
        <name>Mg(2+)</name>
        <dbReference type="ChEBI" id="CHEBI:18420"/>
    </cofactor>
</comment>
<feature type="region of interest" description="Disordered" evidence="9">
    <location>
        <begin position="369"/>
        <end position="394"/>
    </location>
</feature>
<reference evidence="11 12" key="1">
    <citation type="journal article" date="2011" name="Stand. Genomic Sci.">
        <title>Non-contiguous finished genome sequence and contextual data of the filamentous soil bacterium Ktedonobacter racemifer type strain (SOSP1-21).</title>
        <authorList>
            <person name="Chang Y.J."/>
            <person name="Land M."/>
            <person name="Hauser L."/>
            <person name="Chertkov O."/>
            <person name="Del Rio T.G."/>
            <person name="Nolan M."/>
            <person name="Copeland A."/>
            <person name="Tice H."/>
            <person name="Cheng J.F."/>
            <person name="Lucas S."/>
            <person name="Han C."/>
            <person name="Goodwin L."/>
            <person name="Pitluck S."/>
            <person name="Ivanova N."/>
            <person name="Ovchinikova G."/>
            <person name="Pati A."/>
            <person name="Chen A."/>
            <person name="Palaniappan K."/>
            <person name="Mavromatis K."/>
            <person name="Liolios K."/>
            <person name="Brettin T."/>
            <person name="Fiebig A."/>
            <person name="Rohde M."/>
            <person name="Abt B."/>
            <person name="Goker M."/>
            <person name="Detter J.C."/>
            <person name="Woyke T."/>
            <person name="Bristow J."/>
            <person name="Eisen J.A."/>
            <person name="Markowitz V."/>
            <person name="Hugenholtz P."/>
            <person name="Kyrpides N.C."/>
            <person name="Klenk H.P."/>
            <person name="Lapidus A."/>
        </authorList>
    </citation>
    <scope>NUCLEOTIDE SEQUENCE [LARGE SCALE GENOMIC DNA]</scope>
    <source>
        <strain evidence="12">DSM 44963</strain>
    </source>
</reference>
<sequence>MQREKALLTINPRAGQNVTRIPDVVSVLSAAGWETEVALKQYGGQSIEMAREASEDGHDLVIGYGGDGTVNQVVNGVMRAKKPGKSVVGVIPGGTANLWAGDIGVPTEPVKAALALVNSEVRRVDVGRVEVSSVSFPENIEAQRATQNGKKAKKRARKQVGSRVRNHFLLMAGLGFDAEVMRHAPKPLKYRLGPLAVGLTVAQKLPDHQTFPIEIRGVGEGGESDMIWQGDALQVIIGNTRRYAMVLETTPEAYIDDGVLDVCIIIGGDPVSTMQQVGSLLLRHKPHNTTSQYFHGSHLEIKVPASVPMELDGSAVKLKDYVSKDDYELIGQVEDSSQVMVSYRFDALHKALPMAFPCTYNEELFQHPRRHKKLDPEQEEEHNKASDIGDKKKDDMAQTELQVATERVISQPDHSVDVEKEKRQEEIRAELPSLVTSLFENGRKVTVIGKAQHPEKPGTYIVAGTTLNALTSEQKPAAVIIGNNTEVFDQNGQHIPSSAVADIHEGATMVVEGKRSKLGVIKATRVVL</sequence>
<dbReference type="PANTHER" id="PTHR12358:SF54">
    <property type="entry name" value="SPHINGOSINE KINASE RELATED PROTEIN"/>
    <property type="match status" value="1"/>
</dbReference>
<dbReference type="InterPro" id="IPR017438">
    <property type="entry name" value="ATP-NAD_kinase_N"/>
</dbReference>
<dbReference type="InterPro" id="IPR050187">
    <property type="entry name" value="Lipid_Phosphate_FormReg"/>
</dbReference>
<evidence type="ECO:0000256" key="6">
    <source>
        <dbReference type="ARBA" id="ARBA00022840"/>
    </source>
</evidence>
<evidence type="ECO:0000313" key="12">
    <source>
        <dbReference type="Proteomes" id="UP000004508"/>
    </source>
</evidence>
<keyword evidence="7" id="KW-0443">Lipid metabolism</keyword>
<keyword evidence="5 11" id="KW-0418">Kinase</keyword>
<dbReference type="OrthoDB" id="142078at2"/>
<proteinExistence type="inferred from homology"/>
<dbReference type="SUPFAM" id="SSF111331">
    <property type="entry name" value="NAD kinase/diacylglycerol kinase-like"/>
    <property type="match status" value="1"/>
</dbReference>
<dbReference type="Gene3D" id="2.60.200.40">
    <property type="match status" value="1"/>
</dbReference>
<dbReference type="SMART" id="SM00046">
    <property type="entry name" value="DAGKc"/>
    <property type="match status" value="1"/>
</dbReference>
<dbReference type="InterPro" id="IPR016064">
    <property type="entry name" value="NAD/diacylglycerol_kinase_sf"/>
</dbReference>
<dbReference type="InParanoid" id="D6TEY9"/>
<evidence type="ECO:0000256" key="1">
    <source>
        <dbReference type="ARBA" id="ARBA00001946"/>
    </source>
</evidence>
<dbReference type="PANTHER" id="PTHR12358">
    <property type="entry name" value="SPHINGOSINE KINASE"/>
    <property type="match status" value="1"/>
</dbReference>
<dbReference type="InterPro" id="IPR001206">
    <property type="entry name" value="Diacylglycerol_kinase_cat_dom"/>
</dbReference>
<organism evidence="11 12">
    <name type="scientific">Ktedonobacter racemifer DSM 44963</name>
    <dbReference type="NCBI Taxonomy" id="485913"/>
    <lineage>
        <taxon>Bacteria</taxon>
        <taxon>Bacillati</taxon>
        <taxon>Chloroflexota</taxon>
        <taxon>Ktedonobacteria</taxon>
        <taxon>Ktedonobacterales</taxon>
        <taxon>Ktedonobacteraceae</taxon>
        <taxon>Ktedonobacter</taxon>
    </lineage>
</organism>
<dbReference type="GO" id="GO:0008654">
    <property type="term" value="P:phospholipid biosynthetic process"/>
    <property type="evidence" value="ECO:0007669"/>
    <property type="project" value="UniProtKB-KW"/>
</dbReference>
<keyword evidence="8" id="KW-1208">Phospholipid metabolism</keyword>
<evidence type="ECO:0000256" key="4">
    <source>
        <dbReference type="ARBA" id="ARBA00022741"/>
    </source>
</evidence>
<dbReference type="GO" id="GO:0016301">
    <property type="term" value="F:kinase activity"/>
    <property type="evidence" value="ECO:0007669"/>
    <property type="project" value="UniProtKB-KW"/>
</dbReference>
<dbReference type="RefSeq" id="WP_007904687.1">
    <property type="nucleotide sequence ID" value="NZ_ADVG01000001.1"/>
</dbReference>
<dbReference type="Proteomes" id="UP000004508">
    <property type="component" value="Unassembled WGS sequence"/>
</dbReference>
<keyword evidence="6" id="KW-0067">ATP-binding</keyword>
<keyword evidence="7" id="KW-0444">Lipid biosynthesis</keyword>
<evidence type="ECO:0000256" key="3">
    <source>
        <dbReference type="ARBA" id="ARBA00022679"/>
    </source>
</evidence>
<dbReference type="STRING" id="485913.Krac_10064"/>
<protein>
    <submittedName>
        <fullName evidence="11">Diacylglycerol kinase catalytic region</fullName>
    </submittedName>
</protein>
<evidence type="ECO:0000256" key="8">
    <source>
        <dbReference type="ARBA" id="ARBA00023264"/>
    </source>
</evidence>
<keyword evidence="4" id="KW-0547">Nucleotide-binding</keyword>
<dbReference type="PROSITE" id="PS50146">
    <property type="entry name" value="DAGK"/>
    <property type="match status" value="1"/>
</dbReference>
<keyword evidence="12" id="KW-1185">Reference proteome</keyword>
<dbReference type="eggNOG" id="COG1597">
    <property type="taxonomic scope" value="Bacteria"/>
</dbReference>
<evidence type="ECO:0000313" key="11">
    <source>
        <dbReference type="EMBL" id="EFH88588.1"/>
    </source>
</evidence>
<dbReference type="InterPro" id="IPR045540">
    <property type="entry name" value="YegS/DAGK_C"/>
</dbReference>
<comment type="caution">
    <text evidence="11">The sequence shown here is derived from an EMBL/GenBank/DDBJ whole genome shotgun (WGS) entry which is preliminary data.</text>
</comment>
<feature type="domain" description="DAGKc" evidence="10">
    <location>
        <begin position="1"/>
        <end position="133"/>
    </location>
</feature>
<keyword evidence="3" id="KW-0808">Transferase</keyword>
<dbReference type="Pfam" id="PF19279">
    <property type="entry name" value="YegS_C"/>
    <property type="match status" value="1"/>
</dbReference>
<dbReference type="EMBL" id="ADVG01000001">
    <property type="protein sequence ID" value="EFH88588.1"/>
    <property type="molecule type" value="Genomic_DNA"/>
</dbReference>